<dbReference type="Proteomes" id="UP000688137">
    <property type="component" value="Unassembled WGS sequence"/>
</dbReference>
<accession>A0A8S1K5X9</accession>
<organism evidence="1 2">
    <name type="scientific">Paramecium primaurelia</name>
    <dbReference type="NCBI Taxonomy" id="5886"/>
    <lineage>
        <taxon>Eukaryota</taxon>
        <taxon>Sar</taxon>
        <taxon>Alveolata</taxon>
        <taxon>Ciliophora</taxon>
        <taxon>Intramacronucleata</taxon>
        <taxon>Oligohymenophorea</taxon>
        <taxon>Peniculida</taxon>
        <taxon>Parameciidae</taxon>
        <taxon>Paramecium</taxon>
    </lineage>
</organism>
<gene>
    <name evidence="1" type="ORF">PPRIM_AZ9-3.1.T0130329</name>
</gene>
<dbReference type="OMA" id="KNFNDER"/>
<dbReference type="EMBL" id="CAJJDM010000010">
    <property type="protein sequence ID" value="CAD8049215.1"/>
    <property type="molecule type" value="Genomic_DNA"/>
</dbReference>
<dbReference type="AlphaFoldDB" id="A0A8S1K5X9"/>
<reference evidence="1" key="1">
    <citation type="submission" date="2021-01" db="EMBL/GenBank/DDBJ databases">
        <authorList>
            <consortium name="Genoscope - CEA"/>
            <person name="William W."/>
        </authorList>
    </citation>
    <scope>NUCLEOTIDE SEQUENCE</scope>
</reference>
<evidence type="ECO:0000313" key="1">
    <source>
        <dbReference type="EMBL" id="CAD8049215.1"/>
    </source>
</evidence>
<sequence>MSQQFYNKYRHLFEDEMFDKMKHGYDMQIAPPQQQIPQFKFQQQQPKIQPQQSPIIQKSPFKIEQSYPQQIQPQVQSFQTSLQERSTQSRKNFNDERIRKQVMQDNIFKQPTLEQRQGDRIYQQNQPHQVQHQEQPLQERKQQLQTYNVFQDQDILDDYAPKKQKQLVQTTNENSQINNIHKVYLQRLNDLDYIRKKYLDPKQLARDIDQNNPYKAALMQRILAQMNGNQRKSRLKDALKN</sequence>
<proteinExistence type="predicted"/>
<keyword evidence="2" id="KW-1185">Reference proteome</keyword>
<evidence type="ECO:0000313" key="2">
    <source>
        <dbReference type="Proteomes" id="UP000688137"/>
    </source>
</evidence>
<comment type="caution">
    <text evidence="1">The sequence shown here is derived from an EMBL/GenBank/DDBJ whole genome shotgun (WGS) entry which is preliminary data.</text>
</comment>
<name>A0A8S1K5X9_PARPR</name>
<protein>
    <submittedName>
        <fullName evidence="1">Uncharacterized protein</fullName>
    </submittedName>
</protein>